<dbReference type="OrthoDB" id="143422at2"/>
<gene>
    <name evidence="3" type="ORF">BOO71_0012616</name>
</gene>
<dbReference type="SUPFAM" id="SSF46689">
    <property type="entry name" value="Homeodomain-like"/>
    <property type="match status" value="1"/>
</dbReference>
<dbReference type="EMBL" id="MSTI01000152">
    <property type="protein sequence ID" value="OLV16165.1"/>
    <property type="molecule type" value="Genomic_DNA"/>
</dbReference>
<accession>A0A1U7NTD4</accession>
<evidence type="ECO:0000313" key="4">
    <source>
        <dbReference type="Proteomes" id="UP000186607"/>
    </source>
</evidence>
<dbReference type="InterPro" id="IPR025736">
    <property type="entry name" value="PucR_C-HTH_dom"/>
</dbReference>
<dbReference type="eggNOG" id="COG2508">
    <property type="taxonomic scope" value="Bacteria"/>
</dbReference>
<dbReference type="InterPro" id="IPR009057">
    <property type="entry name" value="Homeodomain-like_sf"/>
</dbReference>
<dbReference type="Pfam" id="PF07905">
    <property type="entry name" value="PucR"/>
    <property type="match status" value="1"/>
</dbReference>
<protein>
    <submittedName>
        <fullName evidence="3">Regulatory protein</fullName>
    </submittedName>
</protein>
<dbReference type="Pfam" id="PF13556">
    <property type="entry name" value="HTH_30"/>
    <property type="match status" value="1"/>
</dbReference>
<dbReference type="Proteomes" id="UP000186607">
    <property type="component" value="Unassembled WGS sequence"/>
</dbReference>
<evidence type="ECO:0000259" key="2">
    <source>
        <dbReference type="Pfam" id="PF13556"/>
    </source>
</evidence>
<evidence type="ECO:0000259" key="1">
    <source>
        <dbReference type="Pfam" id="PF07905"/>
    </source>
</evidence>
<name>A0A1U7NTD4_9DEIO</name>
<evidence type="ECO:0000313" key="3">
    <source>
        <dbReference type="EMBL" id="OLV16165.1"/>
    </source>
</evidence>
<feature type="domain" description="PucR C-terminal helix-turn-helix" evidence="2">
    <location>
        <begin position="171"/>
        <end position="227"/>
    </location>
</feature>
<sequence>MLPTLAELLTLPAFAGAEVRSGHARLGQPITWVHVSEISDAARFLSGGELLLSTGTPLIGEDAGAYVRSLAVGGAHGLALELVREVRELPLAALDAAQQSNFPLLVFRQEVNFAELTRAAHARILRPPAAASPPSLAPLTDALNETGRAADFVASHLGAVLALPPRPRLTLLDTLSALLACNFNVAESARTLGVRRQTVYYRLEQLRAMLGDLDDPQRQLGLLLALELSRGS</sequence>
<dbReference type="PANTHER" id="PTHR33744:SF1">
    <property type="entry name" value="DNA-BINDING TRANSCRIPTIONAL ACTIVATOR ADER"/>
    <property type="match status" value="1"/>
</dbReference>
<proteinExistence type="predicted"/>
<keyword evidence="4" id="KW-1185">Reference proteome</keyword>
<feature type="domain" description="Purine catabolism PurC-like" evidence="1">
    <location>
        <begin position="7"/>
        <end position="124"/>
    </location>
</feature>
<comment type="caution">
    <text evidence="3">The sequence shown here is derived from an EMBL/GenBank/DDBJ whole genome shotgun (WGS) entry which is preliminary data.</text>
</comment>
<dbReference type="InterPro" id="IPR042070">
    <property type="entry name" value="PucR_C-HTH_sf"/>
</dbReference>
<dbReference type="InterPro" id="IPR051448">
    <property type="entry name" value="CdaR-like_regulators"/>
</dbReference>
<dbReference type="Gene3D" id="1.10.10.2840">
    <property type="entry name" value="PucR C-terminal helix-turn-helix domain"/>
    <property type="match status" value="1"/>
</dbReference>
<dbReference type="PANTHER" id="PTHR33744">
    <property type="entry name" value="CARBOHYDRATE DIACID REGULATOR"/>
    <property type="match status" value="1"/>
</dbReference>
<organism evidence="3 4">
    <name type="scientific">Deinococcus marmoris</name>
    <dbReference type="NCBI Taxonomy" id="249408"/>
    <lineage>
        <taxon>Bacteria</taxon>
        <taxon>Thermotogati</taxon>
        <taxon>Deinococcota</taxon>
        <taxon>Deinococci</taxon>
        <taxon>Deinococcales</taxon>
        <taxon>Deinococcaceae</taxon>
        <taxon>Deinococcus</taxon>
    </lineage>
</organism>
<dbReference type="RefSeq" id="WP_075835954.1">
    <property type="nucleotide sequence ID" value="NZ_MSTI01000152.1"/>
</dbReference>
<reference evidence="3 4" key="1">
    <citation type="submission" date="2017-01" db="EMBL/GenBank/DDBJ databases">
        <title>Genome Analysis of Deinococcus marmoris KOPRI26562.</title>
        <authorList>
            <person name="Kim J.H."/>
            <person name="Oh H.-M."/>
        </authorList>
    </citation>
    <scope>NUCLEOTIDE SEQUENCE [LARGE SCALE GENOMIC DNA]</scope>
    <source>
        <strain evidence="3 4">KOPRI26562</strain>
    </source>
</reference>
<dbReference type="AlphaFoldDB" id="A0A1U7NTD4"/>
<dbReference type="InterPro" id="IPR012914">
    <property type="entry name" value="PucR_dom"/>
</dbReference>
<dbReference type="STRING" id="249408.BOO71_0012616"/>